<dbReference type="PRINTS" id="PR00359">
    <property type="entry name" value="BP450"/>
</dbReference>
<reference evidence="2 3" key="1">
    <citation type="journal article" date="2019" name="Int. J. Syst. Evol. Microbiol.">
        <title>The Global Catalogue of Microorganisms (GCM) 10K type strain sequencing project: providing services to taxonomists for standard genome sequencing and annotation.</title>
        <authorList>
            <consortium name="The Broad Institute Genomics Platform"/>
            <consortium name="The Broad Institute Genome Sequencing Center for Infectious Disease"/>
            <person name="Wu L."/>
            <person name="Ma J."/>
        </authorList>
    </citation>
    <scope>NUCLEOTIDE SEQUENCE [LARGE SCALE GENOMIC DNA]</scope>
    <source>
        <strain evidence="2 3">JCM 11136</strain>
    </source>
</reference>
<dbReference type="Gene3D" id="1.10.630.10">
    <property type="entry name" value="Cytochrome P450"/>
    <property type="match status" value="1"/>
</dbReference>
<name>A0ABN1P9E3_9ACTN</name>
<dbReference type="SUPFAM" id="SSF48264">
    <property type="entry name" value="Cytochrome P450"/>
    <property type="match status" value="1"/>
</dbReference>
<gene>
    <name evidence="2" type="ORF">GCM10009560_25820</name>
</gene>
<dbReference type="InterPro" id="IPR001128">
    <property type="entry name" value="Cyt_P450"/>
</dbReference>
<dbReference type="CDD" id="cd20625">
    <property type="entry name" value="CYP164-like"/>
    <property type="match status" value="1"/>
</dbReference>
<keyword evidence="3" id="KW-1185">Reference proteome</keyword>
<comment type="caution">
    <text evidence="2">The sequence shown here is derived from an EMBL/GenBank/DDBJ whole genome shotgun (WGS) entry which is preliminary data.</text>
</comment>
<evidence type="ECO:0000256" key="1">
    <source>
        <dbReference type="ARBA" id="ARBA00010617"/>
    </source>
</evidence>
<dbReference type="Pfam" id="PF00067">
    <property type="entry name" value="p450"/>
    <property type="match status" value="1"/>
</dbReference>
<proteinExistence type="inferred from homology"/>
<dbReference type="Proteomes" id="UP001501578">
    <property type="component" value="Unassembled WGS sequence"/>
</dbReference>
<dbReference type="InterPro" id="IPR002397">
    <property type="entry name" value="Cyt_P450_B"/>
</dbReference>
<comment type="similarity">
    <text evidence="1">Belongs to the cytochrome P450 family.</text>
</comment>
<dbReference type="InterPro" id="IPR036396">
    <property type="entry name" value="Cyt_P450_sf"/>
</dbReference>
<dbReference type="PANTHER" id="PTHR46696">
    <property type="entry name" value="P450, PUTATIVE (EUROFUNG)-RELATED"/>
    <property type="match status" value="1"/>
</dbReference>
<dbReference type="RefSeq" id="WP_343950051.1">
    <property type="nucleotide sequence ID" value="NZ_BAAAHQ010000011.1"/>
</dbReference>
<evidence type="ECO:0000313" key="3">
    <source>
        <dbReference type="Proteomes" id="UP001501578"/>
    </source>
</evidence>
<protein>
    <submittedName>
        <fullName evidence="2">Cytochrome P450</fullName>
    </submittedName>
</protein>
<evidence type="ECO:0000313" key="2">
    <source>
        <dbReference type="EMBL" id="GAA0924795.1"/>
    </source>
</evidence>
<dbReference type="EMBL" id="BAAAHQ010000011">
    <property type="protein sequence ID" value="GAA0924795.1"/>
    <property type="molecule type" value="Genomic_DNA"/>
</dbReference>
<sequence>MSAIKDLAIRAAARTLAACGDPAAQLLLPRRDPWPIYERLRERGPVYRSPLGYAAVSSHELCSRVLRGPEFGMRDSAGRLPADQALPIGTAPSLLELDPPDHSRLRRLVAPAFRPKLINEFRARIEQTTERLLDRIGERPFDLITEFATPLPITVISELLGIPEDRRGEFARYGALTGQALDGRLTTREQAEFDAAMLAMRRLFTELMERRRADPGDDVISVLVSAVDGERITADELVSTCQLLLIAGFETTVNLIGNGVHRFGRHPEQWDLLRRDPDLAAGAVEEILRFDPPVPFTGRMAQRRTELGGLPIRKDTRVLVLLAAANRDPEVYDDAHVFDITRTGGPEHFAFASGVHYCLGAQLARIEGEIALRALAARLPGLRSAGDAQPRPSASIRGFLHLPVAA</sequence>
<accession>A0ABN1P9E3</accession>
<organism evidence="2 3">
    <name type="scientific">Nonomuraea longicatena</name>
    <dbReference type="NCBI Taxonomy" id="83682"/>
    <lineage>
        <taxon>Bacteria</taxon>
        <taxon>Bacillati</taxon>
        <taxon>Actinomycetota</taxon>
        <taxon>Actinomycetes</taxon>
        <taxon>Streptosporangiales</taxon>
        <taxon>Streptosporangiaceae</taxon>
        <taxon>Nonomuraea</taxon>
    </lineage>
</organism>
<dbReference type="PANTHER" id="PTHR46696:SF4">
    <property type="entry name" value="BIOTIN BIOSYNTHESIS CYTOCHROME P450"/>
    <property type="match status" value="1"/>
</dbReference>